<dbReference type="EMBL" id="CP073721">
    <property type="protein sequence ID" value="UWZ39733.1"/>
    <property type="molecule type" value="Genomic_DNA"/>
</dbReference>
<evidence type="ECO:0000313" key="8">
    <source>
        <dbReference type="Proteomes" id="UP001058271"/>
    </source>
</evidence>
<dbReference type="Pfam" id="PF01566">
    <property type="entry name" value="Nramp"/>
    <property type="match status" value="1"/>
</dbReference>
<dbReference type="NCBIfam" id="NF001923">
    <property type="entry name" value="PRK00701.1"/>
    <property type="match status" value="1"/>
</dbReference>
<feature type="transmembrane region" description="Helical" evidence="6">
    <location>
        <begin position="158"/>
        <end position="178"/>
    </location>
</feature>
<feature type="transmembrane region" description="Helical" evidence="6">
    <location>
        <begin position="240"/>
        <end position="267"/>
    </location>
</feature>
<evidence type="ECO:0000256" key="4">
    <source>
        <dbReference type="ARBA" id="ARBA00022989"/>
    </source>
</evidence>
<evidence type="ECO:0000313" key="7">
    <source>
        <dbReference type="EMBL" id="UWZ39733.1"/>
    </source>
</evidence>
<evidence type="ECO:0000256" key="3">
    <source>
        <dbReference type="ARBA" id="ARBA00022692"/>
    </source>
</evidence>
<dbReference type="PANTHER" id="PTHR11706:SF33">
    <property type="entry name" value="NATURAL RESISTANCE-ASSOCIATED MACROPHAGE PROTEIN 2"/>
    <property type="match status" value="1"/>
</dbReference>
<sequence>MTAAGVTAQRPGTTSGRAGIRLLGPAFVAAVAYVDPGNFATNFTSGASHGYLLVWVIVAANVMAVLIQFLSAKLGLVTGSGLAETCRDNLPRFVSIPLWLQAEAVAMATDLAEVLGGAVALWLLFDLPLTLGGVVTGVVAVVLAMIRTRRPRRFERVVCGLLLVVLVGFGYDLTHAPVEAAGVAGGLLPRFEGTGSVLLAAGILGATVMPHAVYVHSALTTDERYATARSVRSHRYVMGWLRTDIGVAMGLAGLINAVMLIIAAALFSGAGTGAGTLEQVHDGLGTLAGETAATAFALALLASGFASSGVGTYAGQVIMEGFLHRRIPLWLRRLLTLAPAMVVLAAGLEPTRALVMSQVVLSFGIPFALIPLVMFTASRRLMGEHANRPPTTLLAAVTAASVIVLNGVLLRTLFT</sequence>
<dbReference type="RefSeq" id="WP_260729163.1">
    <property type="nucleotide sequence ID" value="NZ_CP073721.1"/>
</dbReference>
<feature type="transmembrane region" description="Helical" evidence="6">
    <location>
        <begin position="330"/>
        <end position="348"/>
    </location>
</feature>
<gene>
    <name evidence="7" type="ORF">Drose_16840</name>
</gene>
<feature type="transmembrane region" description="Helical" evidence="6">
    <location>
        <begin position="198"/>
        <end position="219"/>
    </location>
</feature>
<evidence type="ECO:0000256" key="5">
    <source>
        <dbReference type="ARBA" id="ARBA00023136"/>
    </source>
</evidence>
<evidence type="ECO:0000256" key="2">
    <source>
        <dbReference type="ARBA" id="ARBA00022448"/>
    </source>
</evidence>
<feature type="transmembrane region" description="Helical" evidence="6">
    <location>
        <begin position="51"/>
        <end position="70"/>
    </location>
</feature>
<dbReference type="Proteomes" id="UP001058271">
    <property type="component" value="Chromosome"/>
</dbReference>
<dbReference type="NCBIfam" id="NF037982">
    <property type="entry name" value="Nramp_1"/>
    <property type="match status" value="1"/>
</dbReference>
<dbReference type="PANTHER" id="PTHR11706">
    <property type="entry name" value="SOLUTE CARRIER PROTEIN FAMILY 11 MEMBER"/>
    <property type="match status" value="1"/>
</dbReference>
<evidence type="ECO:0000256" key="1">
    <source>
        <dbReference type="ARBA" id="ARBA00004141"/>
    </source>
</evidence>
<feature type="transmembrane region" description="Helical" evidence="6">
    <location>
        <begin position="295"/>
        <end position="318"/>
    </location>
</feature>
<dbReference type="PRINTS" id="PR00447">
    <property type="entry name" value="NATRESASSCMP"/>
</dbReference>
<proteinExistence type="predicted"/>
<keyword evidence="4 6" id="KW-1133">Transmembrane helix</keyword>
<feature type="transmembrane region" description="Helical" evidence="6">
    <location>
        <begin position="119"/>
        <end position="146"/>
    </location>
</feature>
<comment type="subcellular location">
    <subcellularLocation>
        <location evidence="1">Membrane</location>
        <topology evidence="1">Multi-pass membrane protein</topology>
    </subcellularLocation>
</comment>
<dbReference type="NCBIfam" id="TIGR01197">
    <property type="entry name" value="nramp"/>
    <property type="match status" value="1"/>
</dbReference>
<reference evidence="7" key="1">
    <citation type="submission" date="2021-04" db="EMBL/GenBank/DDBJ databases">
        <title>Biosynthetic gene clusters of Dactylosporangioum roseum.</title>
        <authorList>
            <person name="Hartkoorn R.C."/>
            <person name="Beaudoing E."/>
            <person name="Hot D."/>
            <person name="Moureu S."/>
        </authorList>
    </citation>
    <scope>NUCLEOTIDE SEQUENCE</scope>
    <source>
        <strain evidence="7">NRRL B-16295</strain>
    </source>
</reference>
<keyword evidence="8" id="KW-1185">Reference proteome</keyword>
<protein>
    <submittedName>
        <fullName evidence="7">Nramp family divalent metal transporter</fullName>
    </submittedName>
</protein>
<evidence type="ECO:0000256" key="6">
    <source>
        <dbReference type="SAM" id="Phobius"/>
    </source>
</evidence>
<feature type="transmembrane region" description="Helical" evidence="6">
    <location>
        <begin position="354"/>
        <end position="373"/>
    </location>
</feature>
<dbReference type="InterPro" id="IPR001046">
    <property type="entry name" value="NRAMP_fam"/>
</dbReference>
<name>A0ABY5ZFK0_9ACTN</name>
<keyword evidence="5 6" id="KW-0472">Membrane</keyword>
<keyword evidence="3 6" id="KW-0812">Transmembrane</keyword>
<organism evidence="7 8">
    <name type="scientific">Dactylosporangium roseum</name>
    <dbReference type="NCBI Taxonomy" id="47989"/>
    <lineage>
        <taxon>Bacteria</taxon>
        <taxon>Bacillati</taxon>
        <taxon>Actinomycetota</taxon>
        <taxon>Actinomycetes</taxon>
        <taxon>Micromonosporales</taxon>
        <taxon>Micromonosporaceae</taxon>
        <taxon>Dactylosporangium</taxon>
    </lineage>
</organism>
<accession>A0ABY5ZFK0</accession>
<feature type="transmembrane region" description="Helical" evidence="6">
    <location>
        <begin position="393"/>
        <end position="414"/>
    </location>
</feature>
<keyword evidence="2" id="KW-0813">Transport</keyword>